<evidence type="ECO:0000256" key="3">
    <source>
        <dbReference type="PROSITE-ProRule" id="PRU01248"/>
    </source>
</evidence>
<evidence type="ECO:0000313" key="5">
    <source>
        <dbReference type="EMBL" id="QET03902.1"/>
    </source>
</evidence>
<dbReference type="GO" id="GO:0015074">
    <property type="term" value="P:DNA integration"/>
    <property type="evidence" value="ECO:0007669"/>
    <property type="project" value="UniProtKB-KW"/>
</dbReference>
<dbReference type="PROSITE" id="PS51900">
    <property type="entry name" value="CB"/>
    <property type="match status" value="1"/>
</dbReference>
<evidence type="ECO:0000256" key="1">
    <source>
        <dbReference type="ARBA" id="ARBA00022908"/>
    </source>
</evidence>
<proteinExistence type="predicted"/>
<dbReference type="Proteomes" id="UP000322822">
    <property type="component" value="Plasmid unnamed1"/>
</dbReference>
<dbReference type="OrthoDB" id="8610787at2"/>
<keyword evidence="2 3" id="KW-0238">DNA-binding</keyword>
<protein>
    <recommendedName>
        <fullName evidence="4">Core-binding (CB) domain-containing protein</fullName>
    </recommendedName>
</protein>
<dbReference type="AlphaFoldDB" id="A0A5P2H753"/>
<gene>
    <name evidence="5" type="ORF">FOB72_17175</name>
</gene>
<sequence>MFQHFVTASSNLPSQLTERARALVLAAPVMSADAIRIAPWEHLVLPADIDGSHGDYRAPRRMCSLSANNDYDAVNAWLALHEAPATARAYRKEAERLLLWAILERGKPLSSLTSEDATAYRAFLLAPTSRWVGPARPRPSPEWRPFTGALAPRSIAYALGVISAMFRWLIAQC</sequence>
<dbReference type="InterPro" id="IPR044068">
    <property type="entry name" value="CB"/>
</dbReference>
<dbReference type="InterPro" id="IPR010998">
    <property type="entry name" value="Integrase_recombinase_N"/>
</dbReference>
<name>A0A5P2H753_9BURK</name>
<reference evidence="5 6" key="1">
    <citation type="submission" date="2019-09" db="EMBL/GenBank/DDBJ databases">
        <title>FDA dAtabase for Regulatory Grade micrObial Sequences (FDA-ARGOS): Supporting development and validation of Infectious Disease Dx tests.</title>
        <authorList>
            <person name="Sciortino C."/>
            <person name="Tallon L."/>
            <person name="Sadzewicz L."/>
            <person name="Vavikolanu K."/>
            <person name="Mehta A."/>
            <person name="Aluvathingal J."/>
            <person name="Nadendla S."/>
            <person name="Nandy P."/>
            <person name="Geyer C."/>
            <person name="Yan Y."/>
            <person name="Sichtig H."/>
        </authorList>
    </citation>
    <scope>NUCLEOTIDE SEQUENCE [LARGE SCALE GENOMIC DNA]</scope>
    <source>
        <strain evidence="5 6">FDAARGOS_664</strain>
        <plasmid evidence="5 6">unnamed1</plasmid>
    </source>
</reference>
<keyword evidence="1" id="KW-0229">DNA integration</keyword>
<geneLocation type="plasmid" evidence="5">
    <name>unnamed1</name>
</geneLocation>
<evidence type="ECO:0000313" key="6">
    <source>
        <dbReference type="Proteomes" id="UP000322822"/>
    </source>
</evidence>
<dbReference type="Gene3D" id="1.10.150.130">
    <property type="match status" value="1"/>
</dbReference>
<evidence type="ECO:0000259" key="4">
    <source>
        <dbReference type="PROSITE" id="PS51900"/>
    </source>
</evidence>
<evidence type="ECO:0000256" key="2">
    <source>
        <dbReference type="ARBA" id="ARBA00023125"/>
    </source>
</evidence>
<organism evidence="5 6">
    <name type="scientific">Cupriavidus pauculus</name>
    <dbReference type="NCBI Taxonomy" id="82633"/>
    <lineage>
        <taxon>Bacteria</taxon>
        <taxon>Pseudomonadati</taxon>
        <taxon>Pseudomonadota</taxon>
        <taxon>Betaproteobacteria</taxon>
        <taxon>Burkholderiales</taxon>
        <taxon>Burkholderiaceae</taxon>
        <taxon>Cupriavidus</taxon>
    </lineage>
</organism>
<feature type="domain" description="Core-binding (CB)" evidence="4">
    <location>
        <begin position="68"/>
        <end position="170"/>
    </location>
</feature>
<accession>A0A5P2H753</accession>
<keyword evidence="5" id="KW-0614">Plasmid</keyword>
<dbReference type="GO" id="GO:0003677">
    <property type="term" value="F:DNA binding"/>
    <property type="evidence" value="ECO:0007669"/>
    <property type="project" value="UniProtKB-UniRule"/>
</dbReference>
<dbReference type="EMBL" id="CP044066">
    <property type="protein sequence ID" value="QET03902.1"/>
    <property type="molecule type" value="Genomic_DNA"/>
</dbReference>